<dbReference type="Proteomes" id="UP000501534">
    <property type="component" value="Chromosome"/>
</dbReference>
<protein>
    <recommendedName>
        <fullName evidence="2">DUF1468 domain-containing protein</fullName>
    </recommendedName>
</protein>
<dbReference type="InterPro" id="IPR009936">
    <property type="entry name" value="DUF1468"/>
</dbReference>
<feature type="transmembrane region" description="Helical" evidence="1">
    <location>
        <begin position="90"/>
        <end position="108"/>
    </location>
</feature>
<keyword evidence="1" id="KW-0812">Transmembrane</keyword>
<accession>A0A6M4GYX8</accession>
<feature type="domain" description="DUF1468" evidence="2">
    <location>
        <begin position="20"/>
        <end position="163"/>
    </location>
</feature>
<gene>
    <name evidence="3" type="ORF">DSM104443_03555</name>
</gene>
<reference evidence="3 4" key="1">
    <citation type="submission" date="2020-04" db="EMBL/GenBank/DDBJ databases">
        <title>Usitatibacter rugosus gen. nov., sp. nov. and Usitatibacter palustris sp. nov., novel members of Usitatibacteraceae fam. nov. within the order Nitrosomonadales isolated from soil.</title>
        <authorList>
            <person name="Huber K.J."/>
            <person name="Neumann-Schaal M."/>
            <person name="Geppert A."/>
            <person name="Luckner M."/>
            <person name="Wanner G."/>
            <person name="Overmann J."/>
        </authorList>
    </citation>
    <scope>NUCLEOTIDE SEQUENCE [LARGE SCALE GENOMIC DNA]</scope>
    <source>
        <strain evidence="3 4">0125_3</strain>
    </source>
</reference>
<proteinExistence type="predicted"/>
<organism evidence="3 4">
    <name type="scientific">Usitatibacter rugosus</name>
    <dbReference type="NCBI Taxonomy" id="2732067"/>
    <lineage>
        <taxon>Bacteria</taxon>
        <taxon>Pseudomonadati</taxon>
        <taxon>Pseudomonadota</taxon>
        <taxon>Betaproteobacteria</taxon>
        <taxon>Nitrosomonadales</taxon>
        <taxon>Usitatibacteraceae</taxon>
        <taxon>Usitatibacter</taxon>
    </lineage>
</organism>
<evidence type="ECO:0000313" key="3">
    <source>
        <dbReference type="EMBL" id="QJR12469.1"/>
    </source>
</evidence>
<dbReference type="Pfam" id="PF07331">
    <property type="entry name" value="TctB"/>
    <property type="match status" value="1"/>
</dbReference>
<feature type="transmembrane region" description="Helical" evidence="1">
    <location>
        <begin position="52"/>
        <end position="69"/>
    </location>
</feature>
<name>A0A6M4GYX8_9PROT</name>
<feature type="transmembrane region" description="Helical" evidence="1">
    <location>
        <begin position="12"/>
        <end position="32"/>
    </location>
</feature>
<keyword evidence="1" id="KW-0472">Membrane</keyword>
<evidence type="ECO:0000313" key="4">
    <source>
        <dbReference type="Proteomes" id="UP000501534"/>
    </source>
</evidence>
<dbReference type="KEGG" id="uru:DSM104443_03555"/>
<evidence type="ECO:0000259" key="2">
    <source>
        <dbReference type="Pfam" id="PF07331"/>
    </source>
</evidence>
<feature type="transmembrane region" description="Helical" evidence="1">
    <location>
        <begin position="139"/>
        <end position="158"/>
    </location>
</feature>
<dbReference type="AlphaFoldDB" id="A0A6M4GYX8"/>
<dbReference type="EMBL" id="CP053069">
    <property type="protein sequence ID" value="QJR12469.1"/>
    <property type="molecule type" value="Genomic_DNA"/>
</dbReference>
<sequence length="174" mass="19128">MDETGHEKAVGSVRVWEVVVACLFLVAGALVVYDSRRLGSTWGSDGPQAGYFPFYIGVMIIIASVINLVTAIGAKAKDAGDKAFVTREQLRMVLIVMVPYAIYVVLISNPVYSLGIYEASVIFIAAFMRYLGKYTWLKIGVVSVATMVAFFLMFEVWFKVPLPKGPIEALLGFQ</sequence>
<keyword evidence="1" id="KW-1133">Transmembrane helix</keyword>
<dbReference type="RefSeq" id="WP_171094703.1">
    <property type="nucleotide sequence ID" value="NZ_CP053069.1"/>
</dbReference>
<keyword evidence="4" id="KW-1185">Reference proteome</keyword>
<evidence type="ECO:0000256" key="1">
    <source>
        <dbReference type="SAM" id="Phobius"/>
    </source>
</evidence>